<evidence type="ECO:0000259" key="3">
    <source>
        <dbReference type="Pfam" id="PF00892"/>
    </source>
</evidence>
<reference evidence="4 5" key="1">
    <citation type="submission" date="2018-08" db="EMBL/GenBank/DDBJ databases">
        <title>Murine metabolic-syndrome-specific gut microbial biobank.</title>
        <authorList>
            <person name="Liu C."/>
        </authorList>
    </citation>
    <scope>NUCLEOTIDE SEQUENCE [LARGE SCALE GENOMIC DNA]</scope>
    <source>
        <strain evidence="4 5">28</strain>
    </source>
</reference>
<dbReference type="SUPFAM" id="SSF103481">
    <property type="entry name" value="Multidrug resistance efflux transporter EmrE"/>
    <property type="match status" value="2"/>
</dbReference>
<dbReference type="AlphaFoldDB" id="A0A845QLA4"/>
<dbReference type="InterPro" id="IPR000620">
    <property type="entry name" value="EamA_dom"/>
</dbReference>
<accession>A0A845QLA4</accession>
<dbReference type="PANTHER" id="PTHR22911:SF79">
    <property type="entry name" value="MOBA-LIKE NTP TRANSFERASE DOMAIN-CONTAINING PROTEIN"/>
    <property type="match status" value="1"/>
</dbReference>
<proteinExistence type="inferred from homology"/>
<feature type="transmembrane region" description="Helical" evidence="2">
    <location>
        <begin position="154"/>
        <end position="174"/>
    </location>
</feature>
<keyword evidence="2" id="KW-1133">Transmembrane helix</keyword>
<feature type="transmembrane region" description="Helical" evidence="2">
    <location>
        <begin position="95"/>
        <end position="120"/>
    </location>
</feature>
<feature type="domain" description="EamA" evidence="3">
    <location>
        <begin position="156"/>
        <end position="290"/>
    </location>
</feature>
<evidence type="ECO:0000313" key="4">
    <source>
        <dbReference type="EMBL" id="NBH61865.1"/>
    </source>
</evidence>
<feature type="transmembrane region" description="Helical" evidence="2">
    <location>
        <begin position="70"/>
        <end position="89"/>
    </location>
</feature>
<protein>
    <recommendedName>
        <fullName evidence="3">EamA domain-containing protein</fullName>
    </recommendedName>
</protein>
<dbReference type="Proteomes" id="UP000446866">
    <property type="component" value="Unassembled WGS sequence"/>
</dbReference>
<evidence type="ECO:0000256" key="1">
    <source>
        <dbReference type="ARBA" id="ARBA00007362"/>
    </source>
</evidence>
<organism evidence="4 5">
    <name type="scientific">Anaerotruncus colihominis</name>
    <dbReference type="NCBI Taxonomy" id="169435"/>
    <lineage>
        <taxon>Bacteria</taxon>
        <taxon>Bacillati</taxon>
        <taxon>Bacillota</taxon>
        <taxon>Clostridia</taxon>
        <taxon>Eubacteriales</taxon>
        <taxon>Oscillospiraceae</taxon>
        <taxon>Anaerotruncus</taxon>
    </lineage>
</organism>
<keyword evidence="2" id="KW-0472">Membrane</keyword>
<feature type="transmembrane region" description="Helical" evidence="2">
    <location>
        <begin position="248"/>
        <end position="267"/>
    </location>
</feature>
<dbReference type="PANTHER" id="PTHR22911">
    <property type="entry name" value="ACYL-MALONYL CONDENSING ENZYME-RELATED"/>
    <property type="match status" value="1"/>
</dbReference>
<dbReference type="Pfam" id="PF00892">
    <property type="entry name" value="EamA"/>
    <property type="match status" value="2"/>
</dbReference>
<comment type="similarity">
    <text evidence="1">Belongs to the EamA transporter family.</text>
</comment>
<dbReference type="InterPro" id="IPR037185">
    <property type="entry name" value="EmrE-like"/>
</dbReference>
<dbReference type="EMBL" id="QXWK01000016">
    <property type="protein sequence ID" value="NBH61865.1"/>
    <property type="molecule type" value="Genomic_DNA"/>
</dbReference>
<sequence length="297" mass="31555">MKNHSNKGYIYVFVSGCLWGTMGLFINLLGSYGASGATIVFFRMASAALWIIPVMLFLGGTKLFRIDGKGLLLCAVLGVVCQAMFNYAYTEAIGSIGAATAAVLLYTSPIFVCIMSRIIFKEKIGANKIAGLAVNIAGCALTVTGGNFDTVDFLGYGVLIGIAAGFLYSLMTIFGTIAKDYDTTTVTFYSFLFASLTMAVIAKPWLEIGDLCSAGFMAGAFAYGLITAVVAYFIYMKGLSMNLETSKVPVIASVETVVAAIIGFVILQEDFSLWKLAGIVLVLASIAIMNLGGQRQK</sequence>
<feature type="transmembrane region" description="Helical" evidence="2">
    <location>
        <begin position="9"/>
        <end position="30"/>
    </location>
</feature>
<comment type="caution">
    <text evidence="4">The sequence shown here is derived from an EMBL/GenBank/DDBJ whole genome shotgun (WGS) entry which is preliminary data.</text>
</comment>
<feature type="transmembrane region" description="Helical" evidence="2">
    <location>
        <begin position="36"/>
        <end position="58"/>
    </location>
</feature>
<feature type="transmembrane region" description="Helical" evidence="2">
    <location>
        <begin position="129"/>
        <end position="148"/>
    </location>
</feature>
<dbReference type="RefSeq" id="WP_160202147.1">
    <property type="nucleotide sequence ID" value="NZ_QXWK01000016.1"/>
</dbReference>
<keyword evidence="2" id="KW-0812">Transmembrane</keyword>
<dbReference type="GO" id="GO:0016020">
    <property type="term" value="C:membrane"/>
    <property type="evidence" value="ECO:0007669"/>
    <property type="project" value="InterPro"/>
</dbReference>
<feature type="transmembrane region" description="Helical" evidence="2">
    <location>
        <begin position="186"/>
        <end position="202"/>
    </location>
</feature>
<evidence type="ECO:0000256" key="2">
    <source>
        <dbReference type="SAM" id="Phobius"/>
    </source>
</evidence>
<dbReference type="Gene3D" id="1.10.3730.20">
    <property type="match status" value="1"/>
</dbReference>
<feature type="transmembrane region" description="Helical" evidence="2">
    <location>
        <begin position="214"/>
        <end position="236"/>
    </location>
</feature>
<keyword evidence="5" id="KW-1185">Reference proteome</keyword>
<name>A0A845QLA4_9FIRM</name>
<feature type="domain" description="EamA" evidence="3">
    <location>
        <begin position="7"/>
        <end position="143"/>
    </location>
</feature>
<feature type="transmembrane region" description="Helical" evidence="2">
    <location>
        <begin position="273"/>
        <end position="292"/>
    </location>
</feature>
<evidence type="ECO:0000313" key="5">
    <source>
        <dbReference type="Proteomes" id="UP000446866"/>
    </source>
</evidence>
<gene>
    <name evidence="4" type="ORF">D0435_09395</name>
</gene>